<dbReference type="PATRIC" id="fig|743722.3.peg.5335"/>
<evidence type="ECO:0000313" key="3">
    <source>
        <dbReference type="EMBL" id="ADZ81522.1"/>
    </source>
</evidence>
<reference evidence="3" key="1">
    <citation type="submission" date="2011-03" db="EMBL/GenBank/DDBJ databases">
        <title>Complete sequence of Sphingobacterium sp. 21.</title>
        <authorList>
            <consortium name="US DOE Joint Genome Institute"/>
            <person name="Lucas S."/>
            <person name="Copeland A."/>
            <person name="Lapidus A."/>
            <person name="Cheng J.-F."/>
            <person name="Goodwin L."/>
            <person name="Pitluck S."/>
            <person name="Davenport K."/>
            <person name="Detter J.C."/>
            <person name="Han C."/>
            <person name="Tapia R."/>
            <person name="Land M."/>
            <person name="Hauser L."/>
            <person name="Kyrpides N."/>
            <person name="Ivanova N."/>
            <person name="Ovchinnikova G."/>
            <person name="Pagani I."/>
            <person name="Siebers A.K."/>
            <person name="Allgaier M."/>
            <person name="Thelen M.P."/>
            <person name="Hugenholtz P."/>
            <person name="Woyke T."/>
        </authorList>
    </citation>
    <scope>NUCLEOTIDE SEQUENCE</scope>
    <source>
        <strain evidence="3">21</strain>
    </source>
</reference>
<dbReference type="InterPro" id="IPR023393">
    <property type="entry name" value="START-like_dom_sf"/>
</dbReference>
<name>F4CBB1_SPHS2</name>
<proteinExistence type="inferred from homology"/>
<dbReference type="Pfam" id="PF08327">
    <property type="entry name" value="AHSA1"/>
    <property type="match status" value="1"/>
</dbReference>
<dbReference type="Gene3D" id="3.30.530.20">
    <property type="match status" value="1"/>
</dbReference>
<dbReference type="KEGG" id="shg:Sph21_5028"/>
<comment type="similarity">
    <text evidence="1">Belongs to the AHA1 family.</text>
</comment>
<dbReference type="eggNOG" id="COG3832">
    <property type="taxonomic scope" value="Bacteria"/>
</dbReference>
<feature type="domain" description="Activator of Hsp90 ATPase homologue 1/2-like C-terminal" evidence="2">
    <location>
        <begin position="47"/>
        <end position="181"/>
    </location>
</feature>
<dbReference type="SUPFAM" id="SSF55961">
    <property type="entry name" value="Bet v1-like"/>
    <property type="match status" value="1"/>
</dbReference>
<sequence length="186" mass="21813">MDLIDFERRKKYLNIKMEIMNSNLLFDFTVNKENMTIEIKREFNAGLKLVWQAWTTPELLDQWWGPQPWRAETKTMDFRVGGFWLYAMVSPEGERHYARTNFISIVTEKSFASKGGFSDENGTINPAFPVNLWENNFIEVGDRVRVDMLLTYDSLADLETEIEMGFKEGMTVDFQQLDELLLTLTK</sequence>
<evidence type="ECO:0000256" key="1">
    <source>
        <dbReference type="ARBA" id="ARBA00006817"/>
    </source>
</evidence>
<dbReference type="AlphaFoldDB" id="F4CBB1"/>
<evidence type="ECO:0000259" key="2">
    <source>
        <dbReference type="Pfam" id="PF08327"/>
    </source>
</evidence>
<accession>F4CBB1</accession>
<organism evidence="3">
    <name type="scientific">Sphingobacterium sp. (strain 21)</name>
    <dbReference type="NCBI Taxonomy" id="743722"/>
    <lineage>
        <taxon>Bacteria</taxon>
        <taxon>Pseudomonadati</taxon>
        <taxon>Bacteroidota</taxon>
        <taxon>Sphingobacteriia</taxon>
        <taxon>Sphingobacteriales</taxon>
        <taxon>Sphingobacteriaceae</taxon>
        <taxon>Sphingobacterium</taxon>
    </lineage>
</organism>
<dbReference type="HOGENOM" id="CLU_108923_6_0_10"/>
<protein>
    <submittedName>
        <fullName evidence="3">Activator of Hsp90 ATPase 1 family protein</fullName>
    </submittedName>
</protein>
<dbReference type="STRING" id="743722.Sph21_5028"/>
<dbReference type="EMBL" id="CP002584">
    <property type="protein sequence ID" value="ADZ81522.1"/>
    <property type="molecule type" value="Genomic_DNA"/>
</dbReference>
<dbReference type="InterPro" id="IPR013538">
    <property type="entry name" value="ASHA1/2-like_C"/>
</dbReference>
<gene>
    <name evidence="3" type="ordered locus">Sph21_5028</name>
</gene>
<dbReference type="CDD" id="cd07814">
    <property type="entry name" value="SRPBCC_CalC_Aha1-like"/>
    <property type="match status" value="1"/>
</dbReference>